<name>A0A370WTR8_9GAMM</name>
<keyword evidence="1" id="KW-0472">Membrane</keyword>
<dbReference type="RefSeq" id="WP_115496930.1">
    <property type="nucleotide sequence ID" value="NZ_QRBE01000013.1"/>
</dbReference>
<feature type="transmembrane region" description="Helical" evidence="1">
    <location>
        <begin position="6"/>
        <end position="26"/>
    </location>
</feature>
<accession>A0A370WTR8</accession>
<feature type="transmembrane region" description="Helical" evidence="1">
    <location>
        <begin position="54"/>
        <end position="76"/>
    </location>
</feature>
<comment type="caution">
    <text evidence="2">The sequence shown here is derived from an EMBL/GenBank/DDBJ whole genome shotgun (WGS) entry which is preliminary data.</text>
</comment>
<reference evidence="2 3" key="1">
    <citation type="submission" date="2018-07" db="EMBL/GenBank/DDBJ databases">
        <title>Dyella monticola sp. nov. and Dyella psychrodurans sp. nov. isolated from monsoon evergreen broad-leaved forest soil of Dinghu Mountain, China.</title>
        <authorList>
            <person name="Gao Z."/>
            <person name="Qiu L."/>
        </authorList>
    </citation>
    <scope>NUCLEOTIDE SEQUENCE [LARGE SCALE GENOMIC DNA]</scope>
    <source>
        <strain evidence="2 3">4G-K06</strain>
    </source>
</reference>
<dbReference type="EMBL" id="QRBE01000013">
    <property type="protein sequence ID" value="RDS79416.1"/>
    <property type="molecule type" value="Genomic_DNA"/>
</dbReference>
<proteinExistence type="predicted"/>
<organism evidence="2 3">
    <name type="scientific">Dyella monticola</name>
    <dbReference type="NCBI Taxonomy" id="1927958"/>
    <lineage>
        <taxon>Bacteria</taxon>
        <taxon>Pseudomonadati</taxon>
        <taxon>Pseudomonadota</taxon>
        <taxon>Gammaproteobacteria</taxon>
        <taxon>Lysobacterales</taxon>
        <taxon>Rhodanobacteraceae</taxon>
        <taxon>Dyella</taxon>
    </lineage>
</organism>
<dbReference type="Proteomes" id="UP000254258">
    <property type="component" value="Unassembled WGS sequence"/>
</dbReference>
<evidence type="ECO:0000313" key="2">
    <source>
        <dbReference type="EMBL" id="RDS79416.1"/>
    </source>
</evidence>
<protein>
    <submittedName>
        <fullName evidence="2">Uncharacterized protein</fullName>
    </submittedName>
</protein>
<dbReference type="OrthoDB" id="5953191at2"/>
<keyword evidence="3" id="KW-1185">Reference proteome</keyword>
<sequence length="141" mass="15229">MTTRRLVPLVLPWLLIIAIGVLSAWLRYGFIEPPALAHRCDDGNAPLWCGARQFIVIGFNTYGFGIAALIVTVLSLLLKKPWIAWLAAALGVLALTLYCYYAGAVALLVGCLRLLRLQANAAMTTPGHPHGHGDGKVQTQP</sequence>
<keyword evidence="1" id="KW-0812">Transmembrane</keyword>
<gene>
    <name evidence="2" type="ORF">DWU98_17795</name>
</gene>
<dbReference type="AlphaFoldDB" id="A0A370WTR8"/>
<keyword evidence="1" id="KW-1133">Transmembrane helix</keyword>
<feature type="transmembrane region" description="Helical" evidence="1">
    <location>
        <begin position="82"/>
        <end position="115"/>
    </location>
</feature>
<evidence type="ECO:0000313" key="3">
    <source>
        <dbReference type="Proteomes" id="UP000254258"/>
    </source>
</evidence>
<evidence type="ECO:0000256" key="1">
    <source>
        <dbReference type="SAM" id="Phobius"/>
    </source>
</evidence>